<reference evidence="2" key="1">
    <citation type="submission" date="2011-07" db="EMBL/GenBank/DDBJ databases">
        <authorList>
            <consortium name="Caenorhabditis brenneri Sequencing and Analysis Consortium"/>
            <person name="Wilson R.K."/>
        </authorList>
    </citation>
    <scope>NUCLEOTIDE SEQUENCE [LARGE SCALE GENOMIC DNA]</scope>
    <source>
        <strain evidence="2">PB2801</strain>
    </source>
</reference>
<evidence type="ECO:0000313" key="1">
    <source>
        <dbReference type="EMBL" id="EGT58338.1"/>
    </source>
</evidence>
<organism evidence="2">
    <name type="scientific">Caenorhabditis brenneri</name>
    <name type="common">Nematode worm</name>
    <dbReference type="NCBI Taxonomy" id="135651"/>
    <lineage>
        <taxon>Eukaryota</taxon>
        <taxon>Metazoa</taxon>
        <taxon>Ecdysozoa</taxon>
        <taxon>Nematoda</taxon>
        <taxon>Chromadorea</taxon>
        <taxon>Rhabditida</taxon>
        <taxon>Rhabditina</taxon>
        <taxon>Rhabditomorpha</taxon>
        <taxon>Rhabditoidea</taxon>
        <taxon>Rhabditidae</taxon>
        <taxon>Peloderinae</taxon>
        <taxon>Caenorhabditis</taxon>
    </lineage>
</organism>
<evidence type="ECO:0000313" key="2">
    <source>
        <dbReference type="Proteomes" id="UP000008068"/>
    </source>
</evidence>
<protein>
    <submittedName>
        <fullName evidence="1">Uncharacterized protein</fullName>
    </submittedName>
</protein>
<proteinExistence type="predicted"/>
<gene>
    <name evidence="1" type="ORF">CAEBREN_32500</name>
</gene>
<feature type="non-terminal residue" evidence="1">
    <location>
        <position position="1"/>
    </location>
</feature>
<keyword evidence="2" id="KW-1185">Reference proteome</keyword>
<dbReference type="AlphaFoldDB" id="G0PIT5"/>
<dbReference type="HOGENOM" id="CLU_3414369_0_0_1"/>
<dbReference type="EMBL" id="GL380603">
    <property type="protein sequence ID" value="EGT58338.1"/>
    <property type="molecule type" value="Genomic_DNA"/>
</dbReference>
<sequence>QLFAKIITFVYQAKRDRREEPKDGLGGQ</sequence>
<dbReference type="Proteomes" id="UP000008068">
    <property type="component" value="Unassembled WGS sequence"/>
</dbReference>
<accession>G0PIT5</accession>
<dbReference type="InParanoid" id="G0PIT5"/>
<name>G0PIT5_CAEBE</name>